<proteinExistence type="inferred from homology"/>
<dbReference type="EC" id="2.7.8.28" evidence="3"/>
<dbReference type="InterPro" id="IPR038136">
    <property type="entry name" value="CofD-like_dom_sf"/>
</dbReference>
<dbReference type="GO" id="GO:0000287">
    <property type="term" value="F:magnesium ion binding"/>
    <property type="evidence" value="ECO:0007669"/>
    <property type="project" value="InterPro"/>
</dbReference>
<comment type="caution">
    <text evidence="3">The sequence shown here is derived from an EMBL/GenBank/DDBJ whole genome shotgun (WGS) entry which is preliminary data.</text>
</comment>
<dbReference type="AlphaFoldDB" id="A0A6A9UY24"/>
<evidence type="ECO:0000256" key="1">
    <source>
        <dbReference type="ARBA" id="ARBA00022679"/>
    </source>
</evidence>
<dbReference type="SUPFAM" id="SSF142338">
    <property type="entry name" value="CofD-like"/>
    <property type="match status" value="1"/>
</dbReference>
<sequence>MQIVVLAGGVGGSRFVRGVLAAYPQARVTVVGNTADDITMHGLRICPDLDTMTYALAGAIDPDRGWGLADEGWRVMEELRAHQAEPTWFNLGDRDIATHLLRTQMLAAGHPLSEVTRVLARRWLGADSRVELLPMTDDRVETHVRVADPHSPSGERVVHFQEFWVRLHAEPPVLGVAQVGIERATPAEGVLAALAAADLVLLAPSNPVVSIGPVLGVPGVREAVRSAPAPVVGFSGILSGRPVLGMADKLLPAVGVEVDAAAVGLHYGARSAGGVLDRWVVDSADAASLARLRGSGLAALAHPLLMTTPELTAEFIRAGVAGGPDGDRALAS</sequence>
<dbReference type="InterPro" id="IPR010115">
    <property type="entry name" value="FbiA/CofD"/>
</dbReference>
<dbReference type="PANTHER" id="PTHR43007">
    <property type="entry name" value="2-PHOSPHO-L-LACTATE TRANSFERASE"/>
    <property type="match status" value="1"/>
</dbReference>
<organism evidence="3 4">
    <name type="scientific">Auraticoccus cholistanensis</name>
    <dbReference type="NCBI Taxonomy" id="2656650"/>
    <lineage>
        <taxon>Bacteria</taxon>
        <taxon>Bacillati</taxon>
        <taxon>Actinomycetota</taxon>
        <taxon>Actinomycetes</taxon>
        <taxon>Propionibacteriales</taxon>
        <taxon>Propionibacteriaceae</taxon>
        <taxon>Auraticoccus</taxon>
    </lineage>
</organism>
<keyword evidence="4" id="KW-1185">Reference proteome</keyword>
<dbReference type="GO" id="GO:0043743">
    <property type="term" value="F:LPPG:FO 2-phospho-L-lactate transferase activity"/>
    <property type="evidence" value="ECO:0007669"/>
    <property type="project" value="UniProtKB-EC"/>
</dbReference>
<dbReference type="Gene3D" id="3.40.50.10680">
    <property type="entry name" value="CofD-like domains"/>
    <property type="match status" value="1"/>
</dbReference>
<protein>
    <submittedName>
        <fullName evidence="3">2-phospho-L-lactate transferase</fullName>
        <ecNumber evidence="3">2.7.8.28</ecNumber>
    </submittedName>
</protein>
<dbReference type="NCBIfam" id="TIGR01819">
    <property type="entry name" value="F420_cofD"/>
    <property type="match status" value="1"/>
</dbReference>
<evidence type="ECO:0000313" key="3">
    <source>
        <dbReference type="EMBL" id="MVA76715.1"/>
    </source>
</evidence>
<dbReference type="PANTHER" id="PTHR43007:SF1">
    <property type="entry name" value="2-PHOSPHO-L-LACTATE TRANSFERASE"/>
    <property type="match status" value="1"/>
</dbReference>
<dbReference type="HAMAP" id="MF_01257">
    <property type="entry name" value="CofD"/>
    <property type="match status" value="1"/>
</dbReference>
<dbReference type="EMBL" id="WPCU01000007">
    <property type="protein sequence ID" value="MVA76715.1"/>
    <property type="molecule type" value="Genomic_DNA"/>
</dbReference>
<accession>A0A6A9UY24</accession>
<dbReference type="RefSeq" id="WP_331714739.1">
    <property type="nucleotide sequence ID" value="NZ_WPCU01000007.1"/>
</dbReference>
<dbReference type="InterPro" id="IPR002882">
    <property type="entry name" value="CofD"/>
</dbReference>
<evidence type="ECO:0000256" key="2">
    <source>
        <dbReference type="ARBA" id="ARBA00022842"/>
    </source>
</evidence>
<reference evidence="3 4" key="1">
    <citation type="submission" date="2019-12" db="EMBL/GenBank/DDBJ databases">
        <title>Auraticoccus cholistani sp. nov., an actinomycete isolated from soil of Cholistan desert.</title>
        <authorList>
            <person name="Cheema M.T."/>
        </authorList>
    </citation>
    <scope>NUCLEOTIDE SEQUENCE [LARGE SCALE GENOMIC DNA]</scope>
    <source>
        <strain evidence="3 4">F435</strain>
    </source>
</reference>
<keyword evidence="2" id="KW-0460">Magnesium</keyword>
<dbReference type="Pfam" id="PF01933">
    <property type="entry name" value="CofD"/>
    <property type="match status" value="1"/>
</dbReference>
<dbReference type="Proteomes" id="UP000435304">
    <property type="component" value="Unassembled WGS sequence"/>
</dbReference>
<dbReference type="Gene3D" id="1.10.8.240">
    <property type="entry name" value="CofD-like domain"/>
    <property type="match status" value="1"/>
</dbReference>
<name>A0A6A9UY24_9ACTN</name>
<gene>
    <name evidence="3" type="ORF">GC722_11875</name>
</gene>
<keyword evidence="1 3" id="KW-0808">Transferase</keyword>
<evidence type="ECO:0000313" key="4">
    <source>
        <dbReference type="Proteomes" id="UP000435304"/>
    </source>
</evidence>